<dbReference type="Proteomes" id="UP000663853">
    <property type="component" value="Unassembled WGS sequence"/>
</dbReference>
<feature type="compositionally biased region" description="Basic and acidic residues" evidence="2">
    <location>
        <begin position="284"/>
        <end position="293"/>
    </location>
</feature>
<evidence type="ECO:0000313" key="3">
    <source>
        <dbReference type="EMBL" id="CAE6421771.1"/>
    </source>
</evidence>
<feature type="region of interest" description="Disordered" evidence="2">
    <location>
        <begin position="1"/>
        <end position="24"/>
    </location>
</feature>
<feature type="region of interest" description="Disordered" evidence="2">
    <location>
        <begin position="596"/>
        <end position="680"/>
    </location>
</feature>
<feature type="compositionally biased region" description="Basic and acidic residues" evidence="2">
    <location>
        <begin position="163"/>
        <end position="179"/>
    </location>
</feature>
<feature type="compositionally biased region" description="Polar residues" evidence="2">
    <location>
        <begin position="639"/>
        <end position="656"/>
    </location>
</feature>
<feature type="compositionally biased region" description="Polar residues" evidence="2">
    <location>
        <begin position="464"/>
        <end position="479"/>
    </location>
</feature>
<feature type="region of interest" description="Disordered" evidence="2">
    <location>
        <begin position="912"/>
        <end position="954"/>
    </location>
</feature>
<feature type="compositionally biased region" description="Pro residues" evidence="2">
    <location>
        <begin position="86"/>
        <end position="98"/>
    </location>
</feature>
<feature type="compositionally biased region" description="Low complexity" evidence="2">
    <location>
        <begin position="296"/>
        <end position="308"/>
    </location>
</feature>
<protein>
    <submittedName>
        <fullName evidence="3">Uncharacterized protein</fullName>
    </submittedName>
</protein>
<feature type="region of interest" description="Disordered" evidence="2">
    <location>
        <begin position="362"/>
        <end position="483"/>
    </location>
</feature>
<feature type="region of interest" description="Disordered" evidence="2">
    <location>
        <begin position="78"/>
        <end position="150"/>
    </location>
</feature>
<feature type="compositionally biased region" description="Pro residues" evidence="2">
    <location>
        <begin position="190"/>
        <end position="201"/>
    </location>
</feature>
<evidence type="ECO:0000256" key="1">
    <source>
        <dbReference type="SAM" id="Coils"/>
    </source>
</evidence>
<gene>
    <name evidence="3" type="ORF">RDB_LOCUS13051</name>
</gene>
<accession>A0A8H2XCZ7</accession>
<evidence type="ECO:0000256" key="2">
    <source>
        <dbReference type="SAM" id="MobiDB-lite"/>
    </source>
</evidence>
<feature type="compositionally biased region" description="Low complexity" evidence="2">
    <location>
        <begin position="366"/>
        <end position="378"/>
    </location>
</feature>
<feature type="compositionally biased region" description="Basic and acidic residues" evidence="2">
    <location>
        <begin position="660"/>
        <end position="673"/>
    </location>
</feature>
<feature type="compositionally biased region" description="Low complexity" evidence="2">
    <location>
        <begin position="8"/>
        <end position="22"/>
    </location>
</feature>
<feature type="compositionally biased region" description="Polar residues" evidence="2">
    <location>
        <begin position="414"/>
        <end position="424"/>
    </location>
</feature>
<feature type="compositionally biased region" description="Pro residues" evidence="2">
    <location>
        <begin position="328"/>
        <end position="338"/>
    </location>
</feature>
<feature type="region of interest" description="Disordered" evidence="2">
    <location>
        <begin position="267"/>
        <end position="340"/>
    </location>
</feature>
<evidence type="ECO:0000313" key="4">
    <source>
        <dbReference type="Proteomes" id="UP000663853"/>
    </source>
</evidence>
<feature type="coiled-coil region" evidence="1">
    <location>
        <begin position="861"/>
        <end position="895"/>
    </location>
</feature>
<reference evidence="3" key="1">
    <citation type="submission" date="2021-01" db="EMBL/GenBank/DDBJ databases">
        <authorList>
            <person name="Kaushik A."/>
        </authorList>
    </citation>
    <scope>NUCLEOTIDE SEQUENCE</scope>
    <source>
        <strain evidence="3">AG6-10EEA</strain>
    </source>
</reference>
<sequence>MAAPFTTSSAALRARSASDASDIGPAARARIVAESTLPPSPSPHLDVSPIHHRRGARNTWAAFFTTKTERRRTIALFDTPASQPESAPPSSPVDPPPKQFATLHLPKAVRKRVSSPPTTRPGAVLGRSFTGKPRPLSRIEGSPANSPTLPEVFASLPARTRERIRSSYDSTRRSHERPEFFTLGHVSPSPEIPDPDTPTPAPHSVRASTESRSSTHIKRRSMTSFARPPITSNHSARRISALPLRGDELLEAGESYRASTADLSDFLRATGPEDSGPGVPVEKSQTKDVDRDGANSTRSRTRSSIFRIGGRKREKSRPSAVPATTPDDIPPPPVPTIPRLPVQDEVHRSFSPILSMLNLNEDGAEQSARSSLQSSLHSNGRLPPNTREHRLKDGTTILMITTPHMSSEPKMLSHSRSLGSMTTASKEEGSHQALDGTSHRPEGSMLQSQPYAPTSHAPLKLKTHSPTMSVSSDGTLSTSERPRIVSGEGLALLSRIRALESAATPQAPQSVAGRSISMGAHSGYLQVQTPKTRPRGFSSPDPVSPPSAESTPTIATPAPTFSPSASIAPTPELTPHKSPVTLPESIPVVTVIPPRKNSATSPIVVDGLRFPAPPNSSPRKRRPNTMDTPPLGYSPASPPRTSRSMRVTRSPKNSGPSEADSVKARTKRSDHSARPSPLNLDAVPTYREWKSNPAEVQIQPGELTGLELDLNSEQPTEVGKKRQSLMEQHQQLFLNVNPFQTPPSPSEPFLSPPLKSAMLPPLESGPPAMPLPPSPRHFPEVSMTNTSPISLRSNMSPIELRHSTPNSHRTRFDSLVVRPSALISPIPASPVTSDASHALTSILTAQREQFDGMSKYLVDMVKSFEEEKRAYEQRIQELTKAVGEKEAKAKEDERRIKGLEWLVGNLNLRAGGGKASNGELPSDSGSNDPKISRRRSSFSGLGAKQDAPMTPLPIDRALDPVERAKRAASMDDVLQNLIALSQSGRLNSARSHPNIYEWATNTALEQD</sequence>
<comment type="caution">
    <text evidence="3">The sequence shown here is derived from an EMBL/GenBank/DDBJ whole genome shotgun (WGS) entry which is preliminary data.</text>
</comment>
<name>A0A8H2XCZ7_9AGAM</name>
<feature type="region of interest" description="Disordered" evidence="2">
    <location>
        <begin position="163"/>
        <end position="239"/>
    </location>
</feature>
<dbReference type="AlphaFoldDB" id="A0A8H2XCZ7"/>
<keyword evidence="1" id="KW-0175">Coiled coil</keyword>
<feature type="region of interest" description="Disordered" evidence="2">
    <location>
        <begin position="529"/>
        <end position="581"/>
    </location>
</feature>
<dbReference type="EMBL" id="CAJMXA010000223">
    <property type="protein sequence ID" value="CAE6421771.1"/>
    <property type="molecule type" value="Genomic_DNA"/>
</dbReference>
<organism evidence="3 4">
    <name type="scientific">Rhizoctonia solani</name>
    <dbReference type="NCBI Taxonomy" id="456999"/>
    <lineage>
        <taxon>Eukaryota</taxon>
        <taxon>Fungi</taxon>
        <taxon>Dikarya</taxon>
        <taxon>Basidiomycota</taxon>
        <taxon>Agaricomycotina</taxon>
        <taxon>Agaricomycetes</taxon>
        <taxon>Cantharellales</taxon>
        <taxon>Ceratobasidiaceae</taxon>
        <taxon>Rhizoctonia</taxon>
    </lineage>
</organism>
<feature type="compositionally biased region" description="Polar residues" evidence="2">
    <location>
        <begin position="547"/>
        <end position="567"/>
    </location>
</feature>
<proteinExistence type="predicted"/>